<dbReference type="Gene3D" id="1.20.1560.10">
    <property type="entry name" value="ABC transporter type 1, transmembrane domain"/>
    <property type="match status" value="1"/>
</dbReference>
<dbReference type="GO" id="GO:0005524">
    <property type="term" value="F:ATP binding"/>
    <property type="evidence" value="ECO:0007669"/>
    <property type="project" value="InterPro"/>
</dbReference>
<sequence>MYYSIGVAASAALVIVILTVLANSPLSKFQLKYQTNLMIAQDKRLKTITQALAHMKVLSSYILGKNISGTR</sequence>
<keyword evidence="3" id="KW-0472">Membrane</keyword>
<dbReference type="EMBL" id="JBANQN010000011">
    <property type="protein sequence ID" value="KAK6776371.1"/>
    <property type="molecule type" value="Genomic_DNA"/>
</dbReference>
<keyword evidence="5" id="KW-1185">Reference proteome</keyword>
<proteinExistence type="predicted"/>
<reference evidence="4 5" key="1">
    <citation type="submission" date="2024-02" db="EMBL/GenBank/DDBJ databases">
        <title>de novo genome assembly of Solanum bulbocastanum strain 11H21.</title>
        <authorList>
            <person name="Hosaka A.J."/>
        </authorList>
    </citation>
    <scope>NUCLEOTIDE SEQUENCE [LARGE SCALE GENOMIC DNA]</scope>
    <source>
        <tissue evidence="4">Young leaves</tissue>
    </source>
</reference>
<evidence type="ECO:0000256" key="2">
    <source>
        <dbReference type="ARBA" id="ARBA00022989"/>
    </source>
</evidence>
<evidence type="ECO:0000256" key="1">
    <source>
        <dbReference type="ARBA" id="ARBA00022692"/>
    </source>
</evidence>
<name>A0AAN8T0N0_SOLBU</name>
<comment type="caution">
    <text evidence="4">The sequence shown here is derived from an EMBL/GenBank/DDBJ whole genome shotgun (WGS) entry which is preliminary data.</text>
</comment>
<evidence type="ECO:0000313" key="4">
    <source>
        <dbReference type="EMBL" id="KAK6776371.1"/>
    </source>
</evidence>
<gene>
    <name evidence="4" type="ORF">RDI58_027372</name>
</gene>
<dbReference type="Proteomes" id="UP001371456">
    <property type="component" value="Unassembled WGS sequence"/>
</dbReference>
<dbReference type="AlphaFoldDB" id="A0AAN8T0N0"/>
<dbReference type="GO" id="GO:0016020">
    <property type="term" value="C:membrane"/>
    <property type="evidence" value="ECO:0007669"/>
    <property type="project" value="InterPro"/>
</dbReference>
<keyword evidence="1" id="KW-0812">Transmembrane</keyword>
<organism evidence="4 5">
    <name type="scientific">Solanum bulbocastanum</name>
    <name type="common">Wild potato</name>
    <dbReference type="NCBI Taxonomy" id="147425"/>
    <lineage>
        <taxon>Eukaryota</taxon>
        <taxon>Viridiplantae</taxon>
        <taxon>Streptophyta</taxon>
        <taxon>Embryophyta</taxon>
        <taxon>Tracheophyta</taxon>
        <taxon>Spermatophyta</taxon>
        <taxon>Magnoliopsida</taxon>
        <taxon>eudicotyledons</taxon>
        <taxon>Gunneridae</taxon>
        <taxon>Pentapetalae</taxon>
        <taxon>asterids</taxon>
        <taxon>lamiids</taxon>
        <taxon>Solanales</taxon>
        <taxon>Solanaceae</taxon>
        <taxon>Solanoideae</taxon>
        <taxon>Solaneae</taxon>
        <taxon>Solanum</taxon>
    </lineage>
</organism>
<accession>A0AAN8T0N0</accession>
<protein>
    <submittedName>
        <fullName evidence="4">Uncharacterized protein</fullName>
    </submittedName>
</protein>
<keyword evidence="2" id="KW-1133">Transmembrane helix</keyword>
<evidence type="ECO:0000256" key="3">
    <source>
        <dbReference type="ARBA" id="ARBA00023136"/>
    </source>
</evidence>
<dbReference type="InterPro" id="IPR036640">
    <property type="entry name" value="ABC1_TM_sf"/>
</dbReference>
<evidence type="ECO:0000313" key="5">
    <source>
        <dbReference type="Proteomes" id="UP001371456"/>
    </source>
</evidence>